<evidence type="ECO:0000313" key="6">
    <source>
        <dbReference type="Proteomes" id="UP000054408"/>
    </source>
</evidence>
<evidence type="ECO:0000256" key="2">
    <source>
        <dbReference type="ARBA" id="ARBA00022670"/>
    </source>
</evidence>
<dbReference type="InterPro" id="IPR042266">
    <property type="entry name" value="PPPDE_sf"/>
</dbReference>
<evidence type="ECO:0000259" key="4">
    <source>
        <dbReference type="PROSITE" id="PS51858"/>
    </source>
</evidence>
<dbReference type="InterPro" id="IPR011989">
    <property type="entry name" value="ARM-like"/>
</dbReference>
<evidence type="ECO:0000256" key="3">
    <source>
        <dbReference type="ARBA" id="ARBA00022801"/>
    </source>
</evidence>
<dbReference type="eggNOG" id="KOG0324">
    <property type="taxonomic scope" value="Eukaryota"/>
</dbReference>
<dbReference type="RefSeq" id="XP_013760266.1">
    <property type="nucleotide sequence ID" value="XM_013904812.1"/>
</dbReference>
<dbReference type="AlphaFoldDB" id="A0A0L0D2S6"/>
<dbReference type="InterPro" id="IPR013535">
    <property type="entry name" value="PUL_dom"/>
</dbReference>
<proteinExistence type="inferred from homology"/>
<feature type="domain" description="PPPDE" evidence="4">
    <location>
        <begin position="6"/>
        <end position="122"/>
    </location>
</feature>
<dbReference type="Pfam" id="PF05903">
    <property type="entry name" value="Peptidase_C97"/>
    <property type="match status" value="1"/>
</dbReference>
<keyword evidence="6" id="KW-1185">Reference proteome</keyword>
<dbReference type="Gene3D" id="3.90.1720.30">
    <property type="entry name" value="PPPDE domains"/>
    <property type="match status" value="1"/>
</dbReference>
<dbReference type="EMBL" id="GL349443">
    <property type="protein sequence ID" value="KNC46485.1"/>
    <property type="molecule type" value="Genomic_DNA"/>
</dbReference>
<keyword evidence="2" id="KW-0645">Protease</keyword>
<dbReference type="PROSITE" id="PS51858">
    <property type="entry name" value="PPPDE"/>
    <property type="match status" value="1"/>
</dbReference>
<gene>
    <name evidence="5" type="ORF">AMSG_02920</name>
</gene>
<accession>A0A0L0D2S6</accession>
<dbReference type="GO" id="GO:0006508">
    <property type="term" value="P:proteolysis"/>
    <property type="evidence" value="ECO:0007669"/>
    <property type="project" value="UniProtKB-KW"/>
</dbReference>
<dbReference type="GeneID" id="25562565"/>
<dbReference type="Proteomes" id="UP000054408">
    <property type="component" value="Unassembled WGS sequence"/>
</dbReference>
<dbReference type="PANTHER" id="PTHR12378:SF7">
    <property type="entry name" value="DESUMOYLATING ISOPEPTIDASE 1"/>
    <property type="match status" value="1"/>
</dbReference>
<comment type="similarity">
    <text evidence="1">Belongs to the DeSI family.</text>
</comment>
<dbReference type="Pfam" id="PF08324">
    <property type="entry name" value="PUL"/>
    <property type="match status" value="1"/>
</dbReference>
<evidence type="ECO:0000256" key="1">
    <source>
        <dbReference type="ARBA" id="ARBA00008140"/>
    </source>
</evidence>
<dbReference type="OrthoDB" id="21221at2759"/>
<dbReference type="GO" id="GO:0008233">
    <property type="term" value="F:peptidase activity"/>
    <property type="evidence" value="ECO:0007669"/>
    <property type="project" value="UniProtKB-KW"/>
</dbReference>
<dbReference type="SMART" id="SM01179">
    <property type="entry name" value="DUF862"/>
    <property type="match status" value="1"/>
</dbReference>
<organism evidence="5 6">
    <name type="scientific">Thecamonas trahens ATCC 50062</name>
    <dbReference type="NCBI Taxonomy" id="461836"/>
    <lineage>
        <taxon>Eukaryota</taxon>
        <taxon>Apusozoa</taxon>
        <taxon>Apusomonadida</taxon>
        <taxon>Apusomonadidae</taxon>
        <taxon>Thecamonas</taxon>
    </lineage>
</organism>
<reference evidence="5 6" key="1">
    <citation type="submission" date="2010-05" db="EMBL/GenBank/DDBJ databases">
        <title>The Genome Sequence of Thecamonas trahens ATCC 50062.</title>
        <authorList>
            <consortium name="The Broad Institute Genome Sequencing Platform"/>
            <person name="Russ C."/>
            <person name="Cuomo C."/>
            <person name="Shea T."/>
            <person name="Young S.K."/>
            <person name="Zeng Q."/>
            <person name="Koehrsen M."/>
            <person name="Haas B."/>
            <person name="Borodovsky M."/>
            <person name="Guigo R."/>
            <person name="Alvarado L."/>
            <person name="Berlin A."/>
            <person name="Bochicchio J."/>
            <person name="Borenstein D."/>
            <person name="Chapman S."/>
            <person name="Chen Z."/>
            <person name="Freedman E."/>
            <person name="Gellesch M."/>
            <person name="Goldberg J."/>
            <person name="Griggs A."/>
            <person name="Gujja S."/>
            <person name="Heilman E."/>
            <person name="Heiman D."/>
            <person name="Hepburn T."/>
            <person name="Howarth C."/>
            <person name="Jen D."/>
            <person name="Larson L."/>
            <person name="Mehta T."/>
            <person name="Park D."/>
            <person name="Pearson M."/>
            <person name="Roberts A."/>
            <person name="Saif S."/>
            <person name="Shenoy N."/>
            <person name="Sisk P."/>
            <person name="Stolte C."/>
            <person name="Sykes S."/>
            <person name="Thomson T."/>
            <person name="Walk T."/>
            <person name="White J."/>
            <person name="Yandava C."/>
            <person name="Burger G."/>
            <person name="Gray M.W."/>
            <person name="Holland P.W.H."/>
            <person name="King N."/>
            <person name="Lang F.B.F."/>
            <person name="Roger A.J."/>
            <person name="Ruiz-Trillo I."/>
            <person name="Lander E."/>
            <person name="Nusbaum C."/>
        </authorList>
    </citation>
    <scope>NUCLEOTIDE SEQUENCE [LARGE SCALE GENOMIC DNA]</scope>
    <source>
        <strain evidence="5 6">ATCC 50062</strain>
    </source>
</reference>
<keyword evidence="3" id="KW-0378">Hydrolase</keyword>
<sequence>MDTQQHRVALHVYDLSNGLAARVSEALCGFLVEGIWHTGIVVYNKEYFYGNGIQAMHPSQTPYGDPVKVHQLGFTSIQEPLFLEFVHEFLLGSAAAVPEYITSLPGDIMATPLGEMIRPMIDRMMPATAATATMLALKEAGLRAITRRSQLVNLRAEPTDLVVASTITNEDIARMSQVVLPALADLAAAPGVDIVTRIVRALTGHDCSDPTARLVLDDSAAELMTAFTSLLPHAPESIWFALIDMLRHTAGTIAGFATVVIQLPSSPLFDLIQLVLSTYSFTRNALALRHLRSARLALAVLVRDVLAAVPLAISRKARRTALHDFSVIAPFISQLIADAHDPLRLAGADILVNYAVVTTLFRPSSDVTPTLVALAEENAIEIMKLAMSSFHVETHDDIALRRLLAFGRAAILSPRATSMASSLASIGHFDAVRTISDRAAPNPVKIVANELLFIGL</sequence>
<name>A0A0L0D2S6_THETB</name>
<dbReference type="Gene3D" id="1.25.10.10">
    <property type="entry name" value="Leucine-rich Repeat Variant"/>
    <property type="match status" value="1"/>
</dbReference>
<evidence type="ECO:0000313" key="5">
    <source>
        <dbReference type="EMBL" id="KNC46485.1"/>
    </source>
</evidence>
<dbReference type="GO" id="GO:0070646">
    <property type="term" value="P:protein modification by small protein removal"/>
    <property type="evidence" value="ECO:0007669"/>
    <property type="project" value="TreeGrafter"/>
</dbReference>
<protein>
    <submittedName>
        <fullName evidence="5">Thioredoxin</fullName>
    </submittedName>
</protein>
<dbReference type="PANTHER" id="PTHR12378">
    <property type="entry name" value="DESUMOYLATING ISOPEPTIDASE"/>
    <property type="match status" value="1"/>
</dbReference>
<dbReference type="InterPro" id="IPR008580">
    <property type="entry name" value="PPPDE_dom"/>
</dbReference>
<dbReference type="STRING" id="461836.A0A0L0D2S6"/>